<evidence type="ECO:0000313" key="1">
    <source>
        <dbReference type="EMBL" id="TFB80071.1"/>
    </source>
</evidence>
<dbReference type="OrthoDB" id="5189092at2"/>
<dbReference type="AlphaFoldDB" id="A0A4R8VA29"/>
<name>A0A4R8VA29_9MICO</name>
<evidence type="ECO:0008006" key="3">
    <source>
        <dbReference type="Google" id="ProtNLM"/>
    </source>
</evidence>
<organism evidence="1 2">
    <name type="scientific">Terrimesophilobacter mesophilus</name>
    <dbReference type="NCBI Taxonomy" id="433647"/>
    <lineage>
        <taxon>Bacteria</taxon>
        <taxon>Bacillati</taxon>
        <taxon>Actinomycetota</taxon>
        <taxon>Actinomycetes</taxon>
        <taxon>Micrococcales</taxon>
        <taxon>Microbacteriaceae</taxon>
        <taxon>Terrimesophilobacter</taxon>
    </lineage>
</organism>
<protein>
    <recommendedName>
        <fullName evidence="3">DUF4232 domain-containing protein</fullName>
    </recommendedName>
</protein>
<dbReference type="Proteomes" id="UP000298488">
    <property type="component" value="Unassembled WGS sequence"/>
</dbReference>
<gene>
    <name evidence="1" type="ORF">E3N84_08450</name>
</gene>
<sequence length="195" mass="20919">MSTFRNPVGPQPSSVYWRRRIVVGLAVLAVIVIVLLIFFQPKGSTPPADVKQTTPPPVATSNPSDACAPGVVDVLAATDKSTYASGENPRITLTLTNKGAVPCTINAGTTQQEYKITSGSELYWDSKDCQKDAVDAPVILLPNEPKSTDPITWDRTRSSTTCDSTRKQVPSGGASYHLNITVGDLKSNDVQFILN</sequence>
<evidence type="ECO:0000313" key="2">
    <source>
        <dbReference type="Proteomes" id="UP000298488"/>
    </source>
</evidence>
<comment type="caution">
    <text evidence="1">The sequence shown here is derived from an EMBL/GenBank/DDBJ whole genome shotgun (WGS) entry which is preliminary data.</text>
</comment>
<proteinExistence type="predicted"/>
<reference evidence="1 2" key="1">
    <citation type="submission" date="2019-03" db="EMBL/GenBank/DDBJ databases">
        <title>Genomics of glacier-inhabiting Cryobacterium strains.</title>
        <authorList>
            <person name="Liu Q."/>
            <person name="Xin Y.-H."/>
        </authorList>
    </citation>
    <scope>NUCLEOTIDE SEQUENCE [LARGE SCALE GENOMIC DNA]</scope>
    <source>
        <strain evidence="1 2">CGMCC 1.10440</strain>
    </source>
</reference>
<accession>A0A4R8VA29</accession>
<keyword evidence="2" id="KW-1185">Reference proteome</keyword>
<dbReference type="EMBL" id="SOFI01000003">
    <property type="protein sequence ID" value="TFB80071.1"/>
    <property type="molecule type" value="Genomic_DNA"/>
</dbReference>
<dbReference type="RefSeq" id="WP_104095939.1">
    <property type="nucleotide sequence ID" value="NZ_JACHBP010000001.1"/>
</dbReference>